<feature type="compositionally biased region" description="Polar residues" evidence="1">
    <location>
        <begin position="16"/>
        <end position="35"/>
    </location>
</feature>
<dbReference type="AlphaFoldDB" id="A0A084QGZ0"/>
<evidence type="ECO:0000256" key="1">
    <source>
        <dbReference type="SAM" id="MobiDB-lite"/>
    </source>
</evidence>
<dbReference type="InParanoid" id="A0A084QGZ0"/>
<proteinExistence type="predicted"/>
<name>A0A084QGZ0_STAC4</name>
<dbReference type="EMBL" id="KL660751">
    <property type="protein sequence ID" value="KFA63225.1"/>
    <property type="molecule type" value="Genomic_DNA"/>
</dbReference>
<reference evidence="2 3" key="1">
    <citation type="journal article" date="2014" name="BMC Genomics">
        <title>Comparative genome sequencing reveals chemotype-specific gene clusters in the toxigenic black mold Stachybotrys.</title>
        <authorList>
            <person name="Semeiks J."/>
            <person name="Borek D."/>
            <person name="Otwinowski Z."/>
            <person name="Grishin N.V."/>
        </authorList>
    </citation>
    <scope>NUCLEOTIDE SEQUENCE [LARGE SCALE GENOMIC DNA]</scope>
    <source>
        <strain evidence="2 3">IBT 40285</strain>
    </source>
</reference>
<evidence type="ECO:0000313" key="3">
    <source>
        <dbReference type="Proteomes" id="UP000028524"/>
    </source>
</evidence>
<feature type="compositionally biased region" description="Pro residues" evidence="1">
    <location>
        <begin position="52"/>
        <end position="61"/>
    </location>
</feature>
<organism evidence="2 3">
    <name type="scientific">Stachybotrys chlorohalonatus (strain IBT 40285)</name>
    <dbReference type="NCBI Taxonomy" id="1283841"/>
    <lineage>
        <taxon>Eukaryota</taxon>
        <taxon>Fungi</taxon>
        <taxon>Dikarya</taxon>
        <taxon>Ascomycota</taxon>
        <taxon>Pezizomycotina</taxon>
        <taxon>Sordariomycetes</taxon>
        <taxon>Hypocreomycetidae</taxon>
        <taxon>Hypocreales</taxon>
        <taxon>Stachybotryaceae</taxon>
        <taxon>Stachybotrys</taxon>
    </lineage>
</organism>
<protein>
    <submittedName>
        <fullName evidence="2">Uncharacterized protein</fullName>
    </submittedName>
</protein>
<dbReference type="HOGENOM" id="CLU_2224913_0_0_1"/>
<sequence length="106" mass="10576">MAMPFRRSTCAAIPTICSNSVEPVSSPSTSRQEPSPDNLRRAIPAAFTIPYTPLPEGPSAPPLFGKSPHHHTGLGGGGAGGLGDGGSMASGTCVSGDDGTLRMVGG</sequence>
<dbReference type="Proteomes" id="UP000028524">
    <property type="component" value="Unassembled WGS sequence"/>
</dbReference>
<accession>A0A084QGZ0</accession>
<keyword evidence="3" id="KW-1185">Reference proteome</keyword>
<evidence type="ECO:0000313" key="2">
    <source>
        <dbReference type="EMBL" id="KFA63225.1"/>
    </source>
</evidence>
<feature type="region of interest" description="Disordered" evidence="1">
    <location>
        <begin position="16"/>
        <end position="106"/>
    </location>
</feature>
<gene>
    <name evidence="2" type="ORF">S40285_10254</name>
</gene>
<feature type="compositionally biased region" description="Gly residues" evidence="1">
    <location>
        <begin position="73"/>
        <end position="88"/>
    </location>
</feature>